<dbReference type="InterPro" id="IPR003718">
    <property type="entry name" value="OsmC/Ohr_fam"/>
</dbReference>
<evidence type="ECO:0000313" key="2">
    <source>
        <dbReference type="Proteomes" id="UP000198426"/>
    </source>
</evidence>
<dbReference type="RefSeq" id="WP_089234110.1">
    <property type="nucleotide sequence ID" value="NZ_FZOY01000006.1"/>
</dbReference>
<dbReference type="PANTHER" id="PTHR35368">
    <property type="entry name" value="HYDROPEROXIDE REDUCTASE"/>
    <property type="match status" value="1"/>
</dbReference>
<dbReference type="InterPro" id="IPR036102">
    <property type="entry name" value="OsmC/Ohrsf"/>
</dbReference>
<reference evidence="1 2" key="1">
    <citation type="submission" date="2017-06" db="EMBL/GenBank/DDBJ databases">
        <authorList>
            <person name="Kim H.J."/>
            <person name="Triplett B.A."/>
        </authorList>
    </citation>
    <scope>NUCLEOTIDE SEQUENCE [LARGE SCALE GENOMIC DNA]</scope>
    <source>
        <strain evidence="1 2">DSM 29339</strain>
    </source>
</reference>
<dbReference type="Gene3D" id="3.30.300.20">
    <property type="match status" value="1"/>
</dbReference>
<dbReference type="AlphaFoldDB" id="A0A239K300"/>
<name>A0A239K300_9RHOB</name>
<dbReference type="InterPro" id="IPR015946">
    <property type="entry name" value="KH_dom-like_a/b"/>
</dbReference>
<dbReference type="EMBL" id="FZOY01000006">
    <property type="protein sequence ID" value="SNT11494.1"/>
    <property type="molecule type" value="Genomic_DNA"/>
</dbReference>
<dbReference type="Proteomes" id="UP000198426">
    <property type="component" value="Unassembled WGS sequence"/>
</dbReference>
<evidence type="ECO:0000313" key="1">
    <source>
        <dbReference type="EMBL" id="SNT11494.1"/>
    </source>
</evidence>
<organism evidence="1 2">
    <name type="scientific">Tropicimonas sediminicola</name>
    <dbReference type="NCBI Taxonomy" id="1031541"/>
    <lineage>
        <taxon>Bacteria</taxon>
        <taxon>Pseudomonadati</taxon>
        <taxon>Pseudomonadota</taxon>
        <taxon>Alphaproteobacteria</taxon>
        <taxon>Rhodobacterales</taxon>
        <taxon>Roseobacteraceae</taxon>
        <taxon>Tropicimonas</taxon>
    </lineage>
</organism>
<keyword evidence="2" id="KW-1185">Reference proteome</keyword>
<protein>
    <submittedName>
        <fullName evidence="1">Uncharacterized OsmC-related protein</fullName>
    </submittedName>
</protein>
<dbReference type="InterPro" id="IPR052924">
    <property type="entry name" value="OsmC/Ohr_hydroprdx_reductase"/>
</dbReference>
<accession>A0A239K300</accession>
<dbReference type="PANTHER" id="PTHR35368:SF1">
    <property type="entry name" value="HYDROPEROXIDE REDUCTASE"/>
    <property type="match status" value="1"/>
</dbReference>
<dbReference type="Pfam" id="PF02566">
    <property type="entry name" value="OsmC"/>
    <property type="match status" value="1"/>
</dbReference>
<sequence length="151" mass="16356">MAIRQKSQVTVRMRGTASSHSHVEVAVRDLTSEIDEPVERGGTNRGFSPTETAYAALIGCTNTIGHKCADALGVEIGQLGFEMEVDFDRRGVLLQQEVAVPFTAIRLQVTADGPASAEELERVAAETAKYCAISKLFEGAGTKLEICWRRS</sequence>
<dbReference type="OrthoDB" id="1433018at2"/>
<dbReference type="SUPFAM" id="SSF82784">
    <property type="entry name" value="OsmC-like"/>
    <property type="match status" value="1"/>
</dbReference>
<proteinExistence type="predicted"/>
<gene>
    <name evidence="1" type="ORF">SAMN05421757_106171</name>
</gene>